<dbReference type="PROSITE" id="PS50143">
    <property type="entry name" value="BIR_REPEAT_2"/>
    <property type="match status" value="1"/>
</dbReference>
<dbReference type="InterPro" id="IPR050784">
    <property type="entry name" value="IAP"/>
</dbReference>
<dbReference type="GO" id="GO:0031398">
    <property type="term" value="P:positive regulation of protein ubiquitination"/>
    <property type="evidence" value="ECO:0007669"/>
    <property type="project" value="TreeGrafter"/>
</dbReference>
<dbReference type="EMBL" id="CAJNOQ010025583">
    <property type="protein sequence ID" value="CAF1538540.1"/>
    <property type="molecule type" value="Genomic_DNA"/>
</dbReference>
<keyword evidence="3" id="KW-1185">Reference proteome</keyword>
<dbReference type="Proteomes" id="UP000681722">
    <property type="component" value="Unassembled WGS sequence"/>
</dbReference>
<dbReference type="Pfam" id="PF00653">
    <property type="entry name" value="BIR"/>
    <property type="match status" value="1"/>
</dbReference>
<dbReference type="InterPro" id="IPR001370">
    <property type="entry name" value="BIR_rpt"/>
</dbReference>
<dbReference type="Gene3D" id="1.10.1170.10">
    <property type="entry name" value="Inhibitor Of Apoptosis Protein (2mihbC-IAP-1), Chain A"/>
    <property type="match status" value="1"/>
</dbReference>
<accession>A0A815VZ12</accession>
<feature type="non-terminal residue" evidence="1">
    <location>
        <position position="1"/>
    </location>
</feature>
<dbReference type="GO" id="GO:0005634">
    <property type="term" value="C:nucleus"/>
    <property type="evidence" value="ECO:0007669"/>
    <property type="project" value="TreeGrafter"/>
</dbReference>
<gene>
    <name evidence="1" type="ORF">GPM918_LOCUS38486</name>
    <name evidence="2" type="ORF">SRO942_LOCUS39312</name>
</gene>
<dbReference type="AlphaFoldDB" id="A0A815VZ12"/>
<protein>
    <submittedName>
        <fullName evidence="1">Uncharacterized protein</fullName>
    </submittedName>
</protein>
<dbReference type="OrthoDB" id="6381071at2759"/>
<dbReference type="SUPFAM" id="SSF57924">
    <property type="entry name" value="Inhibitor of apoptosis (IAP) repeat"/>
    <property type="match status" value="1"/>
</dbReference>
<organism evidence="1 3">
    <name type="scientific">Didymodactylos carnosus</name>
    <dbReference type="NCBI Taxonomy" id="1234261"/>
    <lineage>
        <taxon>Eukaryota</taxon>
        <taxon>Metazoa</taxon>
        <taxon>Spiralia</taxon>
        <taxon>Gnathifera</taxon>
        <taxon>Rotifera</taxon>
        <taxon>Eurotatoria</taxon>
        <taxon>Bdelloidea</taxon>
        <taxon>Philodinida</taxon>
        <taxon>Philodinidae</taxon>
        <taxon>Didymodactylos</taxon>
    </lineage>
</organism>
<dbReference type="GO" id="GO:0061630">
    <property type="term" value="F:ubiquitin protein ligase activity"/>
    <property type="evidence" value="ECO:0007669"/>
    <property type="project" value="TreeGrafter"/>
</dbReference>
<dbReference type="Proteomes" id="UP000663829">
    <property type="component" value="Unassembled WGS sequence"/>
</dbReference>
<evidence type="ECO:0000313" key="3">
    <source>
        <dbReference type="Proteomes" id="UP000663829"/>
    </source>
</evidence>
<sequence>MRKRYASFTSWPQEPLPSVDDLVKAGFFYSGKKTIVTCFYCNGSLQNWGQKDNPMIEHARWFPQCAYARQLCGDELYRRIQESKRVARERTEANQTNTFFLSDISENSNKTTSANRDTPDSQQLLITDEAALSRLVAARLDLPISQDLLSKNFKLSIIKRCYEDQLRLKNNDFVSDYDLFLACTILQKQIQYIDGKKENIIIPSVHMKKMRELIEKEAKEGSEMDSLTNELGTLNSPASSIKTNTVRNIEKEIKDKQKLQSNIEN</sequence>
<dbReference type="SMART" id="SM00238">
    <property type="entry name" value="BIR"/>
    <property type="match status" value="1"/>
</dbReference>
<evidence type="ECO:0000313" key="1">
    <source>
        <dbReference type="EMBL" id="CAF1538540.1"/>
    </source>
</evidence>
<evidence type="ECO:0000313" key="2">
    <source>
        <dbReference type="EMBL" id="CAF4398610.1"/>
    </source>
</evidence>
<proteinExistence type="predicted"/>
<name>A0A815VZ12_9BILA</name>
<dbReference type="EMBL" id="CAJOBC010091203">
    <property type="protein sequence ID" value="CAF4398610.1"/>
    <property type="molecule type" value="Genomic_DNA"/>
</dbReference>
<dbReference type="GO" id="GO:0005737">
    <property type="term" value="C:cytoplasm"/>
    <property type="evidence" value="ECO:0007669"/>
    <property type="project" value="TreeGrafter"/>
</dbReference>
<dbReference type="GO" id="GO:0051726">
    <property type="term" value="P:regulation of cell cycle"/>
    <property type="evidence" value="ECO:0007669"/>
    <property type="project" value="TreeGrafter"/>
</dbReference>
<dbReference type="PANTHER" id="PTHR10044:SF139">
    <property type="entry name" value="DEATH-ASSOCIATED INHIBITOR OF APOPTOSIS 2"/>
    <property type="match status" value="1"/>
</dbReference>
<dbReference type="GO" id="GO:0043066">
    <property type="term" value="P:negative regulation of apoptotic process"/>
    <property type="evidence" value="ECO:0007669"/>
    <property type="project" value="TreeGrafter"/>
</dbReference>
<reference evidence="1" key="1">
    <citation type="submission" date="2021-02" db="EMBL/GenBank/DDBJ databases">
        <authorList>
            <person name="Nowell W R."/>
        </authorList>
    </citation>
    <scope>NUCLEOTIDE SEQUENCE</scope>
</reference>
<dbReference type="CDD" id="cd00022">
    <property type="entry name" value="BIR"/>
    <property type="match status" value="1"/>
</dbReference>
<dbReference type="PANTHER" id="PTHR10044">
    <property type="entry name" value="INHIBITOR OF APOPTOSIS"/>
    <property type="match status" value="1"/>
</dbReference>
<comment type="caution">
    <text evidence="1">The sequence shown here is derived from an EMBL/GenBank/DDBJ whole genome shotgun (WGS) entry which is preliminary data.</text>
</comment>
<dbReference type="GO" id="GO:0043027">
    <property type="term" value="F:cysteine-type endopeptidase inhibitor activity involved in apoptotic process"/>
    <property type="evidence" value="ECO:0007669"/>
    <property type="project" value="TreeGrafter"/>
</dbReference>